<dbReference type="AlphaFoldDB" id="A0A562WSI5"/>
<dbReference type="PANTHER" id="PTHR32089:SF112">
    <property type="entry name" value="LYSOZYME-LIKE PROTEIN-RELATED"/>
    <property type="match status" value="1"/>
</dbReference>
<dbReference type="Pfam" id="PF00672">
    <property type="entry name" value="HAMP"/>
    <property type="match status" value="1"/>
</dbReference>
<comment type="caution">
    <text evidence="7">The sequence shown here is derived from an EMBL/GenBank/DDBJ whole genome shotgun (WGS) entry which is preliminary data.</text>
</comment>
<feature type="domain" description="Methyl-accepting transducer" evidence="5">
    <location>
        <begin position="208"/>
        <end position="444"/>
    </location>
</feature>
<evidence type="ECO:0000259" key="5">
    <source>
        <dbReference type="PROSITE" id="PS50111"/>
    </source>
</evidence>
<dbReference type="PROSITE" id="PS50885">
    <property type="entry name" value="HAMP"/>
    <property type="match status" value="1"/>
</dbReference>
<proteinExistence type="inferred from homology"/>
<keyword evidence="4" id="KW-0472">Membrane</keyword>
<dbReference type="Proteomes" id="UP000319449">
    <property type="component" value="Unassembled WGS sequence"/>
</dbReference>
<evidence type="ECO:0000256" key="2">
    <source>
        <dbReference type="ARBA" id="ARBA00029447"/>
    </source>
</evidence>
<keyword evidence="1 3" id="KW-0807">Transducer</keyword>
<dbReference type="InterPro" id="IPR003660">
    <property type="entry name" value="HAMP_dom"/>
</dbReference>
<dbReference type="SUPFAM" id="SSF58104">
    <property type="entry name" value="Methyl-accepting chemotaxis protein (MCP) signaling domain"/>
    <property type="match status" value="3"/>
</dbReference>
<dbReference type="EMBL" id="VLLN01000002">
    <property type="protein sequence ID" value="TWJ33085.1"/>
    <property type="molecule type" value="Genomic_DNA"/>
</dbReference>
<keyword evidence="4" id="KW-0812">Transmembrane</keyword>
<reference evidence="7 8" key="1">
    <citation type="submission" date="2019-07" db="EMBL/GenBank/DDBJ databases">
        <title>Genomic Encyclopedia of Archaeal and Bacterial Type Strains, Phase II (KMG-II): from individual species to whole genera.</title>
        <authorList>
            <person name="Goeker M."/>
        </authorList>
    </citation>
    <scope>NUCLEOTIDE SEQUENCE [LARGE SCALE GENOMIC DNA]</scope>
    <source>
        <strain evidence="7 8">ATCC BAA-1139</strain>
    </source>
</reference>
<accession>A0A562WSI5</accession>
<protein>
    <submittedName>
        <fullName evidence="7">Methyl-accepting chemotaxis sensory transducer</fullName>
    </submittedName>
</protein>
<dbReference type="Pfam" id="PF00015">
    <property type="entry name" value="MCPsignal"/>
    <property type="match status" value="1"/>
</dbReference>
<dbReference type="CDD" id="cd06225">
    <property type="entry name" value="HAMP"/>
    <property type="match status" value="1"/>
</dbReference>
<sequence>MARNLRFGSRLIHLLLLVGFAVSGIGLLAASNILIVIPPEQFAFFCRSAFGACAILFALVVLMLIARGLAKRIKTLASALRRGAEGDLTIRVPVTTGDELGQLAQNFNGMLARLGELVTNTKKAIIELIRISAENRAVAATVINAAETQSNEVATASDAVKRINGSVAKVSDGVQNLTASARKNTGAIDEMAASINEVRHNVEIQAASIEEVSSAMGQMAAVVEEIGGNVESLMQAADKTTSSVAEMDETIKQVEQNARETAAISDNVRHDAELGKQSVDATIAGIDEIRRSSKATLASIASLTERAEAIGSILSVIDEVAEQTNLLALNSAIIAAQAGEHGKGFAIVSSEIKALANRTRQSTMEIGELIKGVQEETGKAMTAISQTEQKVAEGELLSQRSGDALAKVVSGVVMASRQVGEIADATVEQARGSQEIHGAMQHVAEMVAQIARSCQEQVATSKGVMRAVDLMKDFTGQVLASTDRQHTVGGVIATSTGQMTDIIQGIRDACQEQTACSEQIDHAMASVQNSANSNLDSARILEHGVESLSFQIDVLRREMAKLQVE</sequence>
<dbReference type="SMART" id="SM00304">
    <property type="entry name" value="HAMP"/>
    <property type="match status" value="2"/>
</dbReference>
<name>A0A562WSI5_9BACT</name>
<gene>
    <name evidence="7" type="ORF">JN12_00498</name>
</gene>
<dbReference type="RefSeq" id="WP_145017752.1">
    <property type="nucleotide sequence ID" value="NZ_VLLN01000002.1"/>
</dbReference>
<dbReference type="FunFam" id="1.10.287.950:FF:000024">
    <property type="entry name" value="Methyl-accepting chemotaxis sensory transducer, class 40+24H"/>
    <property type="match status" value="1"/>
</dbReference>
<feature type="transmembrane region" description="Helical" evidence="4">
    <location>
        <begin position="42"/>
        <end position="66"/>
    </location>
</feature>
<feature type="domain" description="HAMP" evidence="6">
    <location>
        <begin position="67"/>
        <end position="119"/>
    </location>
</feature>
<evidence type="ECO:0000313" key="8">
    <source>
        <dbReference type="Proteomes" id="UP000319449"/>
    </source>
</evidence>
<dbReference type="OrthoDB" id="5523945at2"/>
<keyword evidence="4" id="KW-1133">Transmembrane helix</keyword>
<dbReference type="PROSITE" id="PS50111">
    <property type="entry name" value="CHEMOTAXIS_TRANSDUC_2"/>
    <property type="match status" value="1"/>
</dbReference>
<evidence type="ECO:0000259" key="6">
    <source>
        <dbReference type="PROSITE" id="PS50885"/>
    </source>
</evidence>
<dbReference type="GO" id="GO:0016020">
    <property type="term" value="C:membrane"/>
    <property type="evidence" value="ECO:0007669"/>
    <property type="project" value="InterPro"/>
</dbReference>
<evidence type="ECO:0000256" key="3">
    <source>
        <dbReference type="PROSITE-ProRule" id="PRU00284"/>
    </source>
</evidence>
<dbReference type="Gene3D" id="1.10.287.950">
    <property type="entry name" value="Methyl-accepting chemotaxis protein"/>
    <property type="match status" value="2"/>
</dbReference>
<dbReference type="PANTHER" id="PTHR32089">
    <property type="entry name" value="METHYL-ACCEPTING CHEMOTAXIS PROTEIN MCPB"/>
    <property type="match status" value="1"/>
</dbReference>
<evidence type="ECO:0000313" key="7">
    <source>
        <dbReference type="EMBL" id="TWJ33085.1"/>
    </source>
</evidence>
<dbReference type="SMART" id="SM00283">
    <property type="entry name" value="MA"/>
    <property type="match status" value="1"/>
</dbReference>
<evidence type="ECO:0000256" key="1">
    <source>
        <dbReference type="ARBA" id="ARBA00023224"/>
    </source>
</evidence>
<feature type="transmembrane region" description="Helical" evidence="4">
    <location>
        <begin position="12"/>
        <end position="36"/>
    </location>
</feature>
<evidence type="ECO:0000256" key="4">
    <source>
        <dbReference type="SAM" id="Phobius"/>
    </source>
</evidence>
<organism evidence="7 8">
    <name type="scientific">Geobacter argillaceus</name>
    <dbReference type="NCBI Taxonomy" id="345631"/>
    <lineage>
        <taxon>Bacteria</taxon>
        <taxon>Pseudomonadati</taxon>
        <taxon>Thermodesulfobacteriota</taxon>
        <taxon>Desulfuromonadia</taxon>
        <taxon>Geobacterales</taxon>
        <taxon>Geobacteraceae</taxon>
        <taxon>Geobacter</taxon>
    </lineage>
</organism>
<comment type="similarity">
    <text evidence="2">Belongs to the methyl-accepting chemotaxis (MCP) protein family.</text>
</comment>
<keyword evidence="8" id="KW-1185">Reference proteome</keyword>
<dbReference type="InterPro" id="IPR004089">
    <property type="entry name" value="MCPsignal_dom"/>
</dbReference>
<dbReference type="GO" id="GO:0007165">
    <property type="term" value="P:signal transduction"/>
    <property type="evidence" value="ECO:0007669"/>
    <property type="project" value="UniProtKB-KW"/>
</dbReference>